<dbReference type="CDD" id="cd06222">
    <property type="entry name" value="RNase_H_like"/>
    <property type="match status" value="1"/>
</dbReference>
<protein>
    <submittedName>
        <fullName evidence="3">Uncharacterized protein</fullName>
    </submittedName>
</protein>
<feature type="domain" description="RNase H type-1" evidence="1">
    <location>
        <begin position="248"/>
        <end position="358"/>
    </location>
</feature>
<dbReference type="AlphaFoldDB" id="A0A2N9FND3"/>
<sequence>MRPRLYSGIPSFRIILSQSGCVVHIHSKRNGRCLNRWSTFYVQEDRSAQGQVSAHDGVNWNGLWKLRIHERYKVLIWRIATGILPTKVNLALKLGSGDTLCPLCSEYDESIEHIFFHCAISRAIWFGNSWAVYSNHLTFSSCKDIINIICDPSLPSGMSMDGKMLKEQTAIQFAITLDVIWNLRNQVIHNDHKINLMATIKLLESRIMEHVLSLKEPGSLEVRGCVVWEAPPIGVIKINVDAAIYLDKSFMAAVARDYKGELIKAWAKTTVYKDPTIAEADAICWALELAKTEKFEKISIESDAKVCVDALLSPTDDCPWKIRTFTSLALELAVYFSVCSFYWVKRDANHMADAMAKVAHSLCLPFCCSQETLPPSVKEAWLRDVFLLSS</sequence>
<dbReference type="PANTHER" id="PTHR47074">
    <property type="entry name" value="BNAC02G40300D PROTEIN"/>
    <property type="match status" value="1"/>
</dbReference>
<dbReference type="Pfam" id="PF13966">
    <property type="entry name" value="zf-RVT"/>
    <property type="match status" value="1"/>
</dbReference>
<dbReference type="EMBL" id="OIVN01001011">
    <property type="protein sequence ID" value="SPC88673.1"/>
    <property type="molecule type" value="Genomic_DNA"/>
</dbReference>
<dbReference type="InterPro" id="IPR044730">
    <property type="entry name" value="RNase_H-like_dom_plant"/>
</dbReference>
<dbReference type="GO" id="GO:0003676">
    <property type="term" value="F:nucleic acid binding"/>
    <property type="evidence" value="ECO:0007669"/>
    <property type="project" value="InterPro"/>
</dbReference>
<dbReference type="InterPro" id="IPR026960">
    <property type="entry name" value="RVT-Znf"/>
</dbReference>
<feature type="domain" description="Reverse transcriptase zinc-binding" evidence="2">
    <location>
        <begin position="58"/>
        <end position="125"/>
    </location>
</feature>
<dbReference type="GO" id="GO:0004523">
    <property type="term" value="F:RNA-DNA hybrid ribonuclease activity"/>
    <property type="evidence" value="ECO:0007669"/>
    <property type="project" value="InterPro"/>
</dbReference>
<reference evidence="3" key="1">
    <citation type="submission" date="2018-02" db="EMBL/GenBank/DDBJ databases">
        <authorList>
            <person name="Cohen D.B."/>
            <person name="Kent A.D."/>
        </authorList>
    </citation>
    <scope>NUCLEOTIDE SEQUENCE</scope>
</reference>
<evidence type="ECO:0000313" key="3">
    <source>
        <dbReference type="EMBL" id="SPC88673.1"/>
    </source>
</evidence>
<dbReference type="Pfam" id="PF13456">
    <property type="entry name" value="RVT_3"/>
    <property type="match status" value="1"/>
</dbReference>
<dbReference type="InterPro" id="IPR002156">
    <property type="entry name" value="RNaseH_domain"/>
</dbReference>
<name>A0A2N9FND3_FAGSY</name>
<dbReference type="SUPFAM" id="SSF53098">
    <property type="entry name" value="Ribonuclease H-like"/>
    <property type="match status" value="1"/>
</dbReference>
<accession>A0A2N9FND3</accession>
<evidence type="ECO:0000259" key="1">
    <source>
        <dbReference type="Pfam" id="PF13456"/>
    </source>
</evidence>
<dbReference type="PANTHER" id="PTHR47074:SF11">
    <property type="entry name" value="REVERSE TRANSCRIPTASE-LIKE PROTEIN"/>
    <property type="match status" value="1"/>
</dbReference>
<evidence type="ECO:0000259" key="2">
    <source>
        <dbReference type="Pfam" id="PF13966"/>
    </source>
</evidence>
<dbReference type="InterPro" id="IPR012337">
    <property type="entry name" value="RNaseH-like_sf"/>
</dbReference>
<dbReference type="InterPro" id="IPR052929">
    <property type="entry name" value="RNase_H-like_EbsB-rel"/>
</dbReference>
<gene>
    <name evidence="3" type="ORF">FSB_LOCUS16555</name>
</gene>
<organism evidence="3">
    <name type="scientific">Fagus sylvatica</name>
    <name type="common">Beechnut</name>
    <dbReference type="NCBI Taxonomy" id="28930"/>
    <lineage>
        <taxon>Eukaryota</taxon>
        <taxon>Viridiplantae</taxon>
        <taxon>Streptophyta</taxon>
        <taxon>Embryophyta</taxon>
        <taxon>Tracheophyta</taxon>
        <taxon>Spermatophyta</taxon>
        <taxon>Magnoliopsida</taxon>
        <taxon>eudicotyledons</taxon>
        <taxon>Gunneridae</taxon>
        <taxon>Pentapetalae</taxon>
        <taxon>rosids</taxon>
        <taxon>fabids</taxon>
        <taxon>Fagales</taxon>
        <taxon>Fagaceae</taxon>
        <taxon>Fagus</taxon>
    </lineage>
</organism>
<dbReference type="Gene3D" id="3.30.420.10">
    <property type="entry name" value="Ribonuclease H-like superfamily/Ribonuclease H"/>
    <property type="match status" value="1"/>
</dbReference>
<proteinExistence type="predicted"/>
<dbReference type="InterPro" id="IPR036397">
    <property type="entry name" value="RNaseH_sf"/>
</dbReference>